<name>A0A9X3N1N9_9ACTN</name>
<dbReference type="GO" id="GO:0016747">
    <property type="term" value="F:acyltransferase activity, transferring groups other than amino-acyl groups"/>
    <property type="evidence" value="ECO:0007669"/>
    <property type="project" value="InterPro"/>
</dbReference>
<dbReference type="InterPro" id="IPR000182">
    <property type="entry name" value="GNAT_dom"/>
</dbReference>
<protein>
    <submittedName>
        <fullName evidence="2">N-acetyltransferase</fullName>
    </submittedName>
</protein>
<dbReference type="InterPro" id="IPR016181">
    <property type="entry name" value="Acyl_CoA_acyltransferase"/>
</dbReference>
<evidence type="ECO:0000313" key="2">
    <source>
        <dbReference type="EMBL" id="MDA0165365.1"/>
    </source>
</evidence>
<evidence type="ECO:0000259" key="1">
    <source>
        <dbReference type="PROSITE" id="PS51186"/>
    </source>
</evidence>
<proteinExistence type="predicted"/>
<dbReference type="CDD" id="cd04301">
    <property type="entry name" value="NAT_SF"/>
    <property type="match status" value="1"/>
</dbReference>
<reference evidence="2" key="1">
    <citation type="submission" date="2022-10" db="EMBL/GenBank/DDBJ databases">
        <title>The WGS of Solirubrobacter ginsenosidimutans DSM 21036.</title>
        <authorList>
            <person name="Jiang Z."/>
        </authorList>
    </citation>
    <scope>NUCLEOTIDE SEQUENCE</scope>
    <source>
        <strain evidence="2">DSM 21036</strain>
    </source>
</reference>
<dbReference type="AlphaFoldDB" id="A0A9X3N1N9"/>
<evidence type="ECO:0000313" key="3">
    <source>
        <dbReference type="Proteomes" id="UP001149140"/>
    </source>
</evidence>
<dbReference type="Proteomes" id="UP001149140">
    <property type="component" value="Unassembled WGS sequence"/>
</dbReference>
<feature type="domain" description="N-acetyltransferase" evidence="1">
    <location>
        <begin position="1"/>
        <end position="149"/>
    </location>
</feature>
<dbReference type="PROSITE" id="PS51186">
    <property type="entry name" value="GNAT"/>
    <property type="match status" value="1"/>
</dbReference>
<accession>A0A9X3N1N9</accession>
<dbReference type="RefSeq" id="WP_270044623.1">
    <property type="nucleotide sequence ID" value="NZ_JAPDOD010000046.1"/>
</dbReference>
<dbReference type="EMBL" id="JAPDOD010000046">
    <property type="protein sequence ID" value="MDA0165365.1"/>
    <property type="molecule type" value="Genomic_DNA"/>
</dbReference>
<dbReference type="Pfam" id="PF00583">
    <property type="entry name" value="Acetyltransf_1"/>
    <property type="match status" value="1"/>
</dbReference>
<keyword evidence="3" id="KW-1185">Reference proteome</keyword>
<comment type="caution">
    <text evidence="2">The sequence shown here is derived from an EMBL/GenBank/DDBJ whole genome shotgun (WGS) entry which is preliminary data.</text>
</comment>
<dbReference type="InterPro" id="IPR050276">
    <property type="entry name" value="MshD_Acetyltransferase"/>
</dbReference>
<dbReference type="SUPFAM" id="SSF55729">
    <property type="entry name" value="Acyl-CoA N-acyltransferases (Nat)"/>
    <property type="match status" value="1"/>
</dbReference>
<dbReference type="PANTHER" id="PTHR43617:SF2">
    <property type="entry name" value="UPF0039 PROTEIN SLL0451"/>
    <property type="match status" value="1"/>
</dbReference>
<gene>
    <name evidence="2" type="ORF">OM076_34165</name>
</gene>
<dbReference type="Gene3D" id="3.40.630.30">
    <property type="match status" value="1"/>
</dbReference>
<dbReference type="PANTHER" id="PTHR43617">
    <property type="entry name" value="L-AMINO ACID N-ACETYLTRANSFERASE"/>
    <property type="match status" value="1"/>
</dbReference>
<sequence>MRIRPEEPEDFAALRELHRRAFAPGEYEADVVEALRAAYAHVPELCLVAISDDDAILGHVMISHGLVDVYFAFALGPIAVDPAHQNQGIGSALMREVIERASQTEYPLIALLGHPAYYPRFGFRPAEATFGITTTYDAAPEAWLALALPAYEPHIRGAFSFAEAFGD</sequence>
<organism evidence="2 3">
    <name type="scientific">Solirubrobacter ginsenosidimutans</name>
    <dbReference type="NCBI Taxonomy" id="490573"/>
    <lineage>
        <taxon>Bacteria</taxon>
        <taxon>Bacillati</taxon>
        <taxon>Actinomycetota</taxon>
        <taxon>Thermoleophilia</taxon>
        <taxon>Solirubrobacterales</taxon>
        <taxon>Solirubrobacteraceae</taxon>
        <taxon>Solirubrobacter</taxon>
    </lineage>
</organism>